<name>A0A7S2M774_9DINO</name>
<reference evidence="1" key="1">
    <citation type="submission" date="2021-01" db="EMBL/GenBank/DDBJ databases">
        <authorList>
            <person name="Corre E."/>
            <person name="Pelletier E."/>
            <person name="Niang G."/>
            <person name="Scheremetjew M."/>
            <person name="Finn R."/>
            <person name="Kale V."/>
            <person name="Holt S."/>
            <person name="Cochrane G."/>
            <person name="Meng A."/>
            <person name="Brown T."/>
            <person name="Cohen L."/>
        </authorList>
    </citation>
    <scope>NUCLEOTIDE SEQUENCE</scope>
    <source>
        <strain evidence="1">RCC3387</strain>
    </source>
</reference>
<gene>
    <name evidence="1" type="ORF">BRAN1462_LOCUS48213</name>
</gene>
<organism evidence="1">
    <name type="scientific">Zooxanthella nutricula</name>
    <dbReference type="NCBI Taxonomy" id="1333877"/>
    <lineage>
        <taxon>Eukaryota</taxon>
        <taxon>Sar</taxon>
        <taxon>Alveolata</taxon>
        <taxon>Dinophyceae</taxon>
        <taxon>Peridiniales</taxon>
        <taxon>Peridiniales incertae sedis</taxon>
        <taxon>Zooxanthella</taxon>
    </lineage>
</organism>
<sequence length="145" mass="15139">MHTGFSGGADGPVRVATDTVSAVYALDSESLLGKESIVAFYNGQSMGLVTQWLNSSKNGKVVRRGCRVEAAKGLVTTTKDTYMLVSVPVHLKAQGVVLSTLTSGVADDPKSGDAEIQWSPSGKRSVVAVKDFDGLVVTSCGDEES</sequence>
<accession>A0A7S2M774</accession>
<evidence type="ECO:0000313" key="1">
    <source>
        <dbReference type="EMBL" id="CAD9627114.1"/>
    </source>
</evidence>
<dbReference type="AlphaFoldDB" id="A0A7S2M774"/>
<protein>
    <submittedName>
        <fullName evidence="1">Uncharacterized protein</fullName>
    </submittedName>
</protein>
<proteinExistence type="predicted"/>
<dbReference type="EMBL" id="HBGW01075830">
    <property type="protein sequence ID" value="CAD9627114.1"/>
    <property type="molecule type" value="Transcribed_RNA"/>
</dbReference>